<protein>
    <submittedName>
        <fullName evidence="2">Uncharacterized protein</fullName>
    </submittedName>
</protein>
<comment type="caution">
    <text evidence="2">The sequence shown here is derived from an EMBL/GenBank/DDBJ whole genome shotgun (WGS) entry which is preliminary data.</text>
</comment>
<gene>
    <name evidence="2" type="ORF">TGP89_217555</name>
</gene>
<dbReference type="VEuPathDB" id="ToxoDB:TGP89_217555"/>
<dbReference type="Proteomes" id="UP000028828">
    <property type="component" value="Unassembled WGS sequence"/>
</dbReference>
<evidence type="ECO:0000256" key="1">
    <source>
        <dbReference type="SAM" id="MobiDB-lite"/>
    </source>
</evidence>
<evidence type="ECO:0000313" key="3">
    <source>
        <dbReference type="Proteomes" id="UP000028828"/>
    </source>
</evidence>
<organism evidence="2 3">
    <name type="scientific">Toxoplasma gondii p89</name>
    <dbReference type="NCBI Taxonomy" id="943119"/>
    <lineage>
        <taxon>Eukaryota</taxon>
        <taxon>Sar</taxon>
        <taxon>Alveolata</taxon>
        <taxon>Apicomplexa</taxon>
        <taxon>Conoidasida</taxon>
        <taxon>Coccidia</taxon>
        <taxon>Eucoccidiorida</taxon>
        <taxon>Eimeriorina</taxon>
        <taxon>Sarcocystidae</taxon>
        <taxon>Toxoplasma</taxon>
    </lineage>
</organism>
<name>A0A086K084_TOXGO</name>
<feature type="region of interest" description="Disordered" evidence="1">
    <location>
        <begin position="43"/>
        <end position="89"/>
    </location>
</feature>
<accession>A0A086K084</accession>
<proteinExistence type="predicted"/>
<dbReference type="EMBL" id="AEYI02001408">
    <property type="protein sequence ID" value="KFG37802.1"/>
    <property type="molecule type" value="Genomic_DNA"/>
</dbReference>
<dbReference type="OrthoDB" id="10341461at2759"/>
<dbReference type="AlphaFoldDB" id="A0A086K084"/>
<evidence type="ECO:0000313" key="2">
    <source>
        <dbReference type="EMBL" id="KFG37802.1"/>
    </source>
</evidence>
<sequence length="108" mass="11545">MHRLHILHHQVNTMMMNNDPSPARTGSAQKCCCSFCKKERTEAASRESGGSGVSERQEHEAPPAQDSADDPYSAMLSRQGRTSAPRVGGCPFAGMMSTGVCPVTGKHA</sequence>
<reference evidence="2 3" key="1">
    <citation type="submission" date="2014-03" db="EMBL/GenBank/DDBJ databases">
        <authorList>
            <person name="Sibley D."/>
            <person name="Venepally P."/>
            <person name="Karamycheva S."/>
            <person name="Hadjithomas M."/>
            <person name="Khan A."/>
            <person name="Brunk B."/>
            <person name="Roos D."/>
            <person name="Caler E."/>
            <person name="Lorenzi H."/>
        </authorList>
    </citation>
    <scope>NUCLEOTIDE SEQUENCE [LARGE SCALE GENOMIC DNA]</scope>
    <source>
        <strain evidence="3">p89</strain>
    </source>
</reference>